<dbReference type="Pfam" id="PF13692">
    <property type="entry name" value="Glyco_trans_1_4"/>
    <property type="match status" value="1"/>
</dbReference>
<evidence type="ECO:0000313" key="1">
    <source>
        <dbReference type="EMBL" id="HFM99191.1"/>
    </source>
</evidence>
<dbReference type="EMBL" id="DSRU01000230">
    <property type="protein sequence ID" value="HFM99191.1"/>
    <property type="molecule type" value="Genomic_DNA"/>
</dbReference>
<name>A0A7C3KG88_9CYAN</name>
<accession>A0A7C3KG88</accession>
<organism evidence="1">
    <name type="scientific">Oscillatoriales cyanobacterium SpSt-418</name>
    <dbReference type="NCBI Taxonomy" id="2282169"/>
    <lineage>
        <taxon>Bacteria</taxon>
        <taxon>Bacillati</taxon>
        <taxon>Cyanobacteriota</taxon>
        <taxon>Cyanophyceae</taxon>
        <taxon>Oscillatoriophycideae</taxon>
        <taxon>Oscillatoriales</taxon>
    </lineage>
</organism>
<dbReference type="PANTHER" id="PTHR12526">
    <property type="entry name" value="GLYCOSYLTRANSFERASE"/>
    <property type="match status" value="1"/>
</dbReference>
<proteinExistence type="predicted"/>
<dbReference type="SUPFAM" id="SSF53756">
    <property type="entry name" value="UDP-Glycosyltransferase/glycogen phosphorylase"/>
    <property type="match status" value="1"/>
</dbReference>
<sequence length="399" mass="45395">MRPLRIIYEAGCGNVMETYKQWASGIDDPIQVSVAYSAQFYEVCKELGAEAYVISYNHRYGTLKQGAFTIEHRKIPYQKASALLYYLGRLIYGLRFIGSAIRHRADVAVVSTAVPWFIYRWLRFFGIQIVPTLHCVLWLKYEPQKKIHKTLLHLGRDLFIKDCIASLAVSEEIRQQVIELTNHHNRPVLRCFPYYRRSQFEGVEVMDSARSPFRILYVGRIETNKGVYDLLEIAKRFANAGIDDVRIDLCGNGTELEALRKAAIAAGVDSFFVCHGHCNKAQMRDFFRQSHVVTAPTRSDFVEGFNKVVVEGLLAGRPVVASTVCNDLPIMEAGVIAIEPNDVDGYYNAFLKLKNDPEFFAQKRQGSLELREKFLDSSHSWGANLKSLLIPLMKEKGLI</sequence>
<comment type="caution">
    <text evidence="1">The sequence shown here is derived from an EMBL/GenBank/DDBJ whole genome shotgun (WGS) entry which is preliminary data.</text>
</comment>
<dbReference type="GO" id="GO:0016740">
    <property type="term" value="F:transferase activity"/>
    <property type="evidence" value="ECO:0007669"/>
    <property type="project" value="UniProtKB-KW"/>
</dbReference>
<dbReference type="AlphaFoldDB" id="A0A7C3KG88"/>
<protein>
    <submittedName>
        <fullName evidence="1">Glycosyltransferase</fullName>
    </submittedName>
</protein>
<dbReference type="Gene3D" id="3.40.50.2000">
    <property type="entry name" value="Glycogen Phosphorylase B"/>
    <property type="match status" value="2"/>
</dbReference>
<gene>
    <name evidence="1" type="ORF">ENR64_15815</name>
</gene>
<keyword evidence="1" id="KW-0808">Transferase</keyword>
<reference evidence="1" key="1">
    <citation type="journal article" date="2020" name="mSystems">
        <title>Genome- and Community-Level Interaction Insights into Carbon Utilization and Element Cycling Functions of Hydrothermarchaeota in Hydrothermal Sediment.</title>
        <authorList>
            <person name="Zhou Z."/>
            <person name="Liu Y."/>
            <person name="Xu W."/>
            <person name="Pan J."/>
            <person name="Luo Z.H."/>
            <person name="Li M."/>
        </authorList>
    </citation>
    <scope>NUCLEOTIDE SEQUENCE [LARGE SCALE GENOMIC DNA]</scope>
    <source>
        <strain evidence="1">SpSt-418</strain>
    </source>
</reference>
<dbReference type="CDD" id="cd03801">
    <property type="entry name" value="GT4_PimA-like"/>
    <property type="match status" value="1"/>
</dbReference>